<evidence type="ECO:0000313" key="2">
    <source>
        <dbReference type="Proteomes" id="UP000249354"/>
    </source>
</evidence>
<reference evidence="2" key="1">
    <citation type="submission" date="2018-04" db="EMBL/GenBank/DDBJ databases">
        <authorList>
            <person name="Cornet L."/>
        </authorList>
    </citation>
    <scope>NUCLEOTIDE SEQUENCE [LARGE SCALE GENOMIC DNA]</scope>
</reference>
<evidence type="ECO:0000313" key="1">
    <source>
        <dbReference type="EMBL" id="PZO09978.1"/>
    </source>
</evidence>
<accession>A0A2W4VSS1</accession>
<sequence>MVKNRDGAFVKQPFGFSKVFPALRLKLGSAIAQPICKQLCGTVNRPFQLPASRVTLLKFYKFTYLTHLDFRVFGAATICKGRFQTIPIRLKCSQMEV</sequence>
<reference evidence="1 2" key="2">
    <citation type="submission" date="2018-06" db="EMBL/GenBank/DDBJ databases">
        <title>Metagenomic assembly of (sub)arctic Cyanobacteria and their associated microbiome from non-axenic cultures.</title>
        <authorList>
            <person name="Baurain D."/>
        </authorList>
    </citation>
    <scope>NUCLEOTIDE SEQUENCE [LARGE SCALE GENOMIC DNA]</scope>
    <source>
        <strain evidence="1">ULC129bin1</strain>
    </source>
</reference>
<dbReference type="Proteomes" id="UP000249354">
    <property type="component" value="Unassembled WGS sequence"/>
</dbReference>
<organism evidence="1 2">
    <name type="scientific">Leptolyngbya foveolarum</name>
    <dbReference type="NCBI Taxonomy" id="47253"/>
    <lineage>
        <taxon>Bacteria</taxon>
        <taxon>Bacillati</taxon>
        <taxon>Cyanobacteriota</taxon>
        <taxon>Cyanophyceae</taxon>
        <taxon>Leptolyngbyales</taxon>
        <taxon>Leptolyngbyaceae</taxon>
        <taxon>Leptolyngbya group</taxon>
        <taxon>Leptolyngbya</taxon>
    </lineage>
</organism>
<gene>
    <name evidence="1" type="ORF">DCF25_21080</name>
</gene>
<name>A0A2W4VSS1_9CYAN</name>
<protein>
    <submittedName>
        <fullName evidence="1">Uncharacterized protein</fullName>
    </submittedName>
</protein>
<dbReference type="AlphaFoldDB" id="A0A2W4VSS1"/>
<proteinExistence type="predicted"/>
<dbReference type="EMBL" id="QBMC01000231">
    <property type="protein sequence ID" value="PZO09978.1"/>
    <property type="molecule type" value="Genomic_DNA"/>
</dbReference>
<comment type="caution">
    <text evidence="1">The sequence shown here is derived from an EMBL/GenBank/DDBJ whole genome shotgun (WGS) entry which is preliminary data.</text>
</comment>